<accession>A0A8T0WLT4</accession>
<evidence type="ECO:0000313" key="2">
    <source>
        <dbReference type="EMBL" id="KAG2646114.1"/>
    </source>
</evidence>
<gene>
    <name evidence="2" type="ORF">PVAP13_2KG487100</name>
</gene>
<evidence type="ECO:0000313" key="3">
    <source>
        <dbReference type="Proteomes" id="UP000823388"/>
    </source>
</evidence>
<keyword evidence="3" id="KW-1185">Reference proteome</keyword>
<name>A0A8T0WLT4_PANVG</name>
<feature type="region of interest" description="Disordered" evidence="1">
    <location>
        <begin position="66"/>
        <end position="89"/>
    </location>
</feature>
<reference evidence="2" key="1">
    <citation type="submission" date="2020-05" db="EMBL/GenBank/DDBJ databases">
        <title>WGS assembly of Panicum virgatum.</title>
        <authorList>
            <person name="Lovell J.T."/>
            <person name="Jenkins J."/>
            <person name="Shu S."/>
            <person name="Juenger T.E."/>
            <person name="Schmutz J."/>
        </authorList>
    </citation>
    <scope>NUCLEOTIDE SEQUENCE</scope>
    <source>
        <strain evidence="2">AP13</strain>
    </source>
</reference>
<feature type="compositionally biased region" description="Basic and acidic residues" evidence="1">
    <location>
        <begin position="66"/>
        <end position="78"/>
    </location>
</feature>
<sequence length="175" mass="18910">MLQKRQAPVTAAPIRIMSRKPYHGLEAGHELPVWRNQWSAAHLFPELPAKPLAADELTLDTDARHANTSELPKFEPHSRKGNSSSRTEWSSGFRFQNAGQLTGRMRFAVANKAYMAVTLGAAIELKEQVAKPCSSAAKRGVVVPVLAARSSSAGVGGGGEESLRVVMYLSCWGPS</sequence>
<proteinExistence type="predicted"/>
<dbReference type="EMBL" id="CM029039">
    <property type="protein sequence ID" value="KAG2646114.1"/>
    <property type="molecule type" value="Genomic_DNA"/>
</dbReference>
<dbReference type="AlphaFoldDB" id="A0A8T0WLT4"/>
<organism evidence="2 3">
    <name type="scientific">Panicum virgatum</name>
    <name type="common">Blackwell switchgrass</name>
    <dbReference type="NCBI Taxonomy" id="38727"/>
    <lineage>
        <taxon>Eukaryota</taxon>
        <taxon>Viridiplantae</taxon>
        <taxon>Streptophyta</taxon>
        <taxon>Embryophyta</taxon>
        <taxon>Tracheophyta</taxon>
        <taxon>Spermatophyta</taxon>
        <taxon>Magnoliopsida</taxon>
        <taxon>Liliopsida</taxon>
        <taxon>Poales</taxon>
        <taxon>Poaceae</taxon>
        <taxon>PACMAD clade</taxon>
        <taxon>Panicoideae</taxon>
        <taxon>Panicodae</taxon>
        <taxon>Paniceae</taxon>
        <taxon>Panicinae</taxon>
        <taxon>Panicum</taxon>
        <taxon>Panicum sect. Hiantes</taxon>
    </lineage>
</organism>
<comment type="caution">
    <text evidence="2">The sequence shown here is derived from an EMBL/GenBank/DDBJ whole genome shotgun (WGS) entry which is preliminary data.</text>
</comment>
<dbReference type="InterPro" id="IPR022251">
    <property type="entry name" value="DUF3774_wound-induced"/>
</dbReference>
<protein>
    <submittedName>
        <fullName evidence="2">Uncharacterized protein</fullName>
    </submittedName>
</protein>
<dbReference type="Proteomes" id="UP000823388">
    <property type="component" value="Chromosome 2K"/>
</dbReference>
<dbReference type="Pfam" id="PF12609">
    <property type="entry name" value="DUF3774"/>
    <property type="match status" value="1"/>
</dbReference>
<evidence type="ECO:0000256" key="1">
    <source>
        <dbReference type="SAM" id="MobiDB-lite"/>
    </source>
</evidence>